<evidence type="ECO:0000313" key="1">
    <source>
        <dbReference type="EMBL" id="QLG47410.1"/>
    </source>
</evidence>
<dbReference type="AlphaFoldDB" id="A0A7D5GI74"/>
<protein>
    <submittedName>
        <fullName evidence="1">Uncharacterized protein</fullName>
    </submittedName>
</protein>
<evidence type="ECO:0000313" key="2">
    <source>
        <dbReference type="Proteomes" id="UP000509241"/>
    </source>
</evidence>
<dbReference type="EMBL" id="CP058601">
    <property type="protein sequence ID" value="QLG47410.1"/>
    <property type="molecule type" value="Genomic_DNA"/>
</dbReference>
<dbReference type="GeneID" id="56031704"/>
<organism evidence="1 2">
    <name type="scientific">Natrinema halophilum</name>
    <dbReference type="NCBI Taxonomy" id="1699371"/>
    <lineage>
        <taxon>Archaea</taxon>
        <taxon>Methanobacteriati</taxon>
        <taxon>Methanobacteriota</taxon>
        <taxon>Stenosarchaea group</taxon>
        <taxon>Halobacteria</taxon>
        <taxon>Halobacteriales</taxon>
        <taxon>Natrialbaceae</taxon>
        <taxon>Natrinema</taxon>
    </lineage>
</organism>
<accession>A0A7D5GI74</accession>
<keyword evidence="2" id="KW-1185">Reference proteome</keyword>
<gene>
    <name evidence="1" type="ORF">HYG82_00395</name>
</gene>
<dbReference type="Proteomes" id="UP000509241">
    <property type="component" value="Chromosome"/>
</dbReference>
<dbReference type="RefSeq" id="WP_179259153.1">
    <property type="nucleotide sequence ID" value="NZ_CP058601.1"/>
</dbReference>
<sequence length="64" mass="6798">MPQDVQNAADDDMSTGTWTVVGILSALGVALSRRGMHPVCGEHPTLAVLHATLQFNDLEVLPSI</sequence>
<reference evidence="1 2" key="1">
    <citation type="submission" date="2020-07" db="EMBL/GenBank/DDBJ databases">
        <authorList>
            <person name="Cui H."/>
        </authorList>
    </citation>
    <scope>NUCLEOTIDE SEQUENCE [LARGE SCALE GENOMIC DNA]</scope>
    <source>
        <strain evidence="1 2">YPL8</strain>
    </source>
</reference>
<name>A0A7D5GI74_9EURY</name>
<proteinExistence type="predicted"/>
<dbReference type="KEGG" id="haly:HYG82_00395"/>